<dbReference type="SUPFAM" id="SSF55874">
    <property type="entry name" value="ATPase domain of HSP90 chaperone/DNA topoisomerase II/histidine kinase"/>
    <property type="match status" value="1"/>
</dbReference>
<evidence type="ECO:0000313" key="9">
    <source>
        <dbReference type="Proteomes" id="UP000002384"/>
    </source>
</evidence>
<dbReference type="InterPro" id="IPR036890">
    <property type="entry name" value="HATPase_C_sf"/>
</dbReference>
<keyword evidence="4" id="KW-0808">Transferase</keyword>
<evidence type="ECO:0000256" key="5">
    <source>
        <dbReference type="ARBA" id="ARBA00022777"/>
    </source>
</evidence>
<evidence type="ECO:0000313" key="8">
    <source>
        <dbReference type="EMBL" id="ACK70677.1"/>
    </source>
</evidence>
<dbReference type="SUPFAM" id="SSF47384">
    <property type="entry name" value="Homodimeric domain of signal transducing histidine kinase"/>
    <property type="match status" value="1"/>
</dbReference>
<dbReference type="InterPro" id="IPR004358">
    <property type="entry name" value="Sig_transdc_His_kin-like_C"/>
</dbReference>
<gene>
    <name evidence="8" type="ordered locus">PCC7424_2255</name>
</gene>
<dbReference type="KEGG" id="cyc:PCC7424_2255"/>
<dbReference type="AlphaFoldDB" id="B7KHI2"/>
<dbReference type="InterPro" id="IPR003661">
    <property type="entry name" value="HisK_dim/P_dom"/>
</dbReference>
<dbReference type="OrthoDB" id="567974at2"/>
<evidence type="ECO:0000256" key="1">
    <source>
        <dbReference type="ARBA" id="ARBA00000085"/>
    </source>
</evidence>
<dbReference type="PRINTS" id="PR00344">
    <property type="entry name" value="BCTRLSENSOR"/>
</dbReference>
<dbReference type="PROSITE" id="PS50109">
    <property type="entry name" value="HIS_KIN"/>
    <property type="match status" value="1"/>
</dbReference>
<evidence type="ECO:0000256" key="6">
    <source>
        <dbReference type="ARBA" id="ARBA00023012"/>
    </source>
</evidence>
<dbReference type="HOGENOM" id="CLU_594122_0_0_3"/>
<dbReference type="eggNOG" id="COG2203">
    <property type="taxonomic scope" value="Bacteria"/>
</dbReference>
<keyword evidence="5 8" id="KW-0418">Kinase</keyword>
<keyword evidence="6" id="KW-0902">Two-component regulatory system</keyword>
<dbReference type="EC" id="2.7.13.3" evidence="2"/>
<accession>B7KHI2</accession>
<keyword evidence="3" id="KW-0597">Phosphoprotein</keyword>
<organism evidence="8 9">
    <name type="scientific">Gloeothece citriformis (strain PCC 7424)</name>
    <name type="common">Cyanothece sp. (strain PCC 7424)</name>
    <dbReference type="NCBI Taxonomy" id="65393"/>
    <lineage>
        <taxon>Bacteria</taxon>
        <taxon>Bacillati</taxon>
        <taxon>Cyanobacteriota</taxon>
        <taxon>Cyanophyceae</taxon>
        <taxon>Oscillatoriophycideae</taxon>
        <taxon>Chroococcales</taxon>
        <taxon>Aphanothecaceae</taxon>
        <taxon>Gloeothece</taxon>
        <taxon>Gloeothece citriformis</taxon>
    </lineage>
</organism>
<dbReference type="Gene3D" id="3.30.565.10">
    <property type="entry name" value="Histidine kinase-like ATPase, C-terminal domain"/>
    <property type="match status" value="1"/>
</dbReference>
<dbReference type="eggNOG" id="COG2205">
    <property type="taxonomic scope" value="Bacteria"/>
</dbReference>
<reference evidence="9" key="1">
    <citation type="journal article" date="2011" name="MBio">
        <title>Novel metabolic attributes of the genus Cyanothece, comprising a group of unicellular nitrogen-fixing Cyanobacteria.</title>
        <authorList>
            <person name="Bandyopadhyay A."/>
            <person name="Elvitigala T."/>
            <person name="Welsh E."/>
            <person name="Stockel J."/>
            <person name="Liberton M."/>
            <person name="Min H."/>
            <person name="Sherman L.A."/>
            <person name="Pakrasi H.B."/>
        </authorList>
    </citation>
    <scope>NUCLEOTIDE SEQUENCE [LARGE SCALE GENOMIC DNA]</scope>
    <source>
        <strain evidence="9">PCC 7424</strain>
    </source>
</reference>
<dbReference type="Gene3D" id="3.30.450.40">
    <property type="match status" value="1"/>
</dbReference>
<dbReference type="EMBL" id="CP001291">
    <property type="protein sequence ID" value="ACK70677.1"/>
    <property type="molecule type" value="Genomic_DNA"/>
</dbReference>
<name>B7KHI2_GLOC7</name>
<dbReference type="GO" id="GO:0000155">
    <property type="term" value="F:phosphorelay sensor kinase activity"/>
    <property type="evidence" value="ECO:0007669"/>
    <property type="project" value="InterPro"/>
</dbReference>
<dbReference type="InterPro" id="IPR036097">
    <property type="entry name" value="HisK_dim/P_sf"/>
</dbReference>
<evidence type="ECO:0000259" key="7">
    <source>
        <dbReference type="PROSITE" id="PS50109"/>
    </source>
</evidence>
<dbReference type="SUPFAM" id="SSF55781">
    <property type="entry name" value="GAF domain-like"/>
    <property type="match status" value="1"/>
</dbReference>
<dbReference type="RefSeq" id="WP_015954282.1">
    <property type="nucleotide sequence ID" value="NC_011729.1"/>
</dbReference>
<keyword evidence="9" id="KW-1185">Reference proteome</keyword>
<dbReference type="Pfam" id="PF00512">
    <property type="entry name" value="HisKA"/>
    <property type="match status" value="1"/>
</dbReference>
<dbReference type="PANTHER" id="PTHR43711">
    <property type="entry name" value="TWO-COMPONENT HISTIDINE KINASE"/>
    <property type="match status" value="1"/>
</dbReference>
<dbReference type="Proteomes" id="UP000002384">
    <property type="component" value="Chromosome"/>
</dbReference>
<protein>
    <recommendedName>
        <fullName evidence="2">histidine kinase</fullName>
        <ecNumber evidence="2">2.7.13.3</ecNumber>
    </recommendedName>
</protein>
<dbReference type="Pfam" id="PF02518">
    <property type="entry name" value="HATPase_c"/>
    <property type="match status" value="1"/>
</dbReference>
<dbReference type="SMART" id="SM00388">
    <property type="entry name" value="HisKA"/>
    <property type="match status" value="1"/>
</dbReference>
<evidence type="ECO:0000256" key="3">
    <source>
        <dbReference type="ARBA" id="ARBA00022553"/>
    </source>
</evidence>
<dbReference type="PANTHER" id="PTHR43711:SF26">
    <property type="entry name" value="SENSOR HISTIDINE KINASE RCSC"/>
    <property type="match status" value="1"/>
</dbReference>
<dbReference type="STRING" id="65393.PCC7424_2255"/>
<dbReference type="Gene3D" id="1.10.287.130">
    <property type="match status" value="1"/>
</dbReference>
<comment type="catalytic activity">
    <reaction evidence="1">
        <text>ATP + protein L-histidine = ADP + protein N-phospho-L-histidine.</text>
        <dbReference type="EC" id="2.7.13.3"/>
    </reaction>
</comment>
<proteinExistence type="predicted"/>
<dbReference type="CDD" id="cd00082">
    <property type="entry name" value="HisKA"/>
    <property type="match status" value="1"/>
</dbReference>
<dbReference type="InterPro" id="IPR029016">
    <property type="entry name" value="GAF-like_dom_sf"/>
</dbReference>
<dbReference type="InterPro" id="IPR003594">
    <property type="entry name" value="HATPase_dom"/>
</dbReference>
<evidence type="ECO:0000256" key="2">
    <source>
        <dbReference type="ARBA" id="ARBA00012438"/>
    </source>
</evidence>
<sequence length="474" mass="53696">MINLNQVQKQKPRTAKMEFNFNSNDLIDEIISIIQANPNPQEMLRDIATRLGRYFPTDVCVIIAENQSFLIPEIGVWNRDNLSTETIKQLLLNLSPKTLIPPDQLIALPEIPYNYNPQFSQINQLAKLLSIRALLGIETQFGGNPNGLILLGTYQPHDWTEPEQNLLKRCRQIVAIANSMVHPKEERPEKDLNPGLPFGITRSIPGDNLVKKWYQLTRQQLEQQRQLNELKDEIITVISHEAGTPLATMKLAIEMLQERQDQLSPDSQKRYWGILKQEWQRLQDLIGSIKTLQQLKSSELSVNPQQVELYPICHELIEKLQPQWQEDKRKKLTLVTEGLFSSESDSSLTLYTDPQYLRSILLELLTNAGKFAAPGTNVFLSVTEQQQGNQKNLIITVTNIGLGIITAEKQQIFDPFRRGQGMTDKAIPGIGLGLTLVKGLVELLGGTIEVASDPINDEGIYQTSFRLTLSQFQS</sequence>
<dbReference type="InterPro" id="IPR050736">
    <property type="entry name" value="Sensor_HK_Regulatory"/>
</dbReference>
<feature type="domain" description="Histidine kinase" evidence="7">
    <location>
        <begin position="237"/>
        <end position="473"/>
    </location>
</feature>
<dbReference type="SMART" id="SM00387">
    <property type="entry name" value="HATPase_c"/>
    <property type="match status" value="1"/>
</dbReference>
<dbReference type="InterPro" id="IPR005467">
    <property type="entry name" value="His_kinase_dom"/>
</dbReference>
<evidence type="ECO:0000256" key="4">
    <source>
        <dbReference type="ARBA" id="ARBA00022679"/>
    </source>
</evidence>